<accession>A0A382HHY7</accession>
<proteinExistence type="predicted"/>
<name>A0A382HHY7_9ZZZZ</name>
<sequence length="60" mass="7154">MNIPVRRREMTHSNTAWLLRNLLVNNSEHPEIKQVMAKLRNLRQKQVFDFNDPTPEKGKI</sequence>
<dbReference type="EMBL" id="UINC01061277">
    <property type="protein sequence ID" value="SVB86685.1"/>
    <property type="molecule type" value="Genomic_DNA"/>
</dbReference>
<dbReference type="AlphaFoldDB" id="A0A382HHY7"/>
<organism evidence="1">
    <name type="scientific">marine metagenome</name>
    <dbReference type="NCBI Taxonomy" id="408172"/>
    <lineage>
        <taxon>unclassified sequences</taxon>
        <taxon>metagenomes</taxon>
        <taxon>ecological metagenomes</taxon>
    </lineage>
</organism>
<protein>
    <submittedName>
        <fullName evidence="1">Uncharacterized protein</fullName>
    </submittedName>
</protein>
<evidence type="ECO:0000313" key="1">
    <source>
        <dbReference type="EMBL" id="SVB86685.1"/>
    </source>
</evidence>
<gene>
    <name evidence="1" type="ORF">METZ01_LOCUS239539</name>
</gene>
<reference evidence="1" key="1">
    <citation type="submission" date="2018-05" db="EMBL/GenBank/DDBJ databases">
        <authorList>
            <person name="Lanie J.A."/>
            <person name="Ng W.-L."/>
            <person name="Kazmierczak K.M."/>
            <person name="Andrzejewski T.M."/>
            <person name="Davidsen T.M."/>
            <person name="Wayne K.J."/>
            <person name="Tettelin H."/>
            <person name="Glass J.I."/>
            <person name="Rusch D."/>
            <person name="Podicherti R."/>
            <person name="Tsui H.-C.T."/>
            <person name="Winkler M.E."/>
        </authorList>
    </citation>
    <scope>NUCLEOTIDE SEQUENCE</scope>
</reference>